<name>A0A4Y7T8B5_COPMI</name>
<dbReference type="AlphaFoldDB" id="A0A4Y7T8B5"/>
<feature type="domain" description="DNA2/NAM7 helicase helicase" evidence="3">
    <location>
        <begin position="484"/>
        <end position="553"/>
    </location>
</feature>
<dbReference type="PANTHER" id="PTHR10887:SF322">
    <property type="entry name" value="HELICASE MOV-10"/>
    <property type="match status" value="1"/>
</dbReference>
<keyword evidence="5" id="KW-0378">Hydrolase</keyword>
<feature type="compositionally biased region" description="Basic and acidic residues" evidence="2">
    <location>
        <begin position="1"/>
        <end position="18"/>
    </location>
</feature>
<evidence type="ECO:0000313" key="6">
    <source>
        <dbReference type="Proteomes" id="UP000298030"/>
    </source>
</evidence>
<evidence type="ECO:0000256" key="2">
    <source>
        <dbReference type="SAM" id="MobiDB-lite"/>
    </source>
</evidence>
<dbReference type="Pfam" id="PF13087">
    <property type="entry name" value="AAA_12"/>
    <property type="match status" value="1"/>
</dbReference>
<reference evidence="5 6" key="1">
    <citation type="journal article" date="2019" name="Nat. Ecol. Evol.">
        <title>Megaphylogeny resolves global patterns of mushroom evolution.</title>
        <authorList>
            <person name="Varga T."/>
            <person name="Krizsan K."/>
            <person name="Foldi C."/>
            <person name="Dima B."/>
            <person name="Sanchez-Garcia M."/>
            <person name="Sanchez-Ramirez S."/>
            <person name="Szollosi G.J."/>
            <person name="Szarkandi J.G."/>
            <person name="Papp V."/>
            <person name="Albert L."/>
            <person name="Andreopoulos W."/>
            <person name="Angelini C."/>
            <person name="Antonin V."/>
            <person name="Barry K.W."/>
            <person name="Bougher N.L."/>
            <person name="Buchanan P."/>
            <person name="Buyck B."/>
            <person name="Bense V."/>
            <person name="Catcheside P."/>
            <person name="Chovatia M."/>
            <person name="Cooper J."/>
            <person name="Damon W."/>
            <person name="Desjardin D."/>
            <person name="Finy P."/>
            <person name="Geml J."/>
            <person name="Haridas S."/>
            <person name="Hughes K."/>
            <person name="Justo A."/>
            <person name="Karasinski D."/>
            <person name="Kautmanova I."/>
            <person name="Kiss B."/>
            <person name="Kocsube S."/>
            <person name="Kotiranta H."/>
            <person name="LaButti K.M."/>
            <person name="Lechner B.E."/>
            <person name="Liimatainen K."/>
            <person name="Lipzen A."/>
            <person name="Lukacs Z."/>
            <person name="Mihaltcheva S."/>
            <person name="Morgado L.N."/>
            <person name="Niskanen T."/>
            <person name="Noordeloos M.E."/>
            <person name="Ohm R.A."/>
            <person name="Ortiz-Santana B."/>
            <person name="Ovrebo C."/>
            <person name="Racz N."/>
            <person name="Riley R."/>
            <person name="Savchenko A."/>
            <person name="Shiryaev A."/>
            <person name="Soop K."/>
            <person name="Spirin V."/>
            <person name="Szebenyi C."/>
            <person name="Tomsovsky M."/>
            <person name="Tulloss R.E."/>
            <person name="Uehling J."/>
            <person name="Grigoriev I.V."/>
            <person name="Vagvolgyi C."/>
            <person name="Papp T."/>
            <person name="Martin F.M."/>
            <person name="Miettinen O."/>
            <person name="Hibbett D.S."/>
            <person name="Nagy L.G."/>
        </authorList>
    </citation>
    <scope>NUCLEOTIDE SEQUENCE [LARGE SCALE GENOMIC DNA]</scope>
    <source>
        <strain evidence="5 6">FP101781</strain>
    </source>
</reference>
<proteinExistence type="predicted"/>
<evidence type="ECO:0000256" key="1">
    <source>
        <dbReference type="ARBA" id="ARBA00023158"/>
    </source>
</evidence>
<feature type="region of interest" description="Disordered" evidence="2">
    <location>
        <begin position="1"/>
        <end position="20"/>
    </location>
</feature>
<dbReference type="Pfam" id="PF13086">
    <property type="entry name" value="AAA_11"/>
    <property type="match status" value="1"/>
</dbReference>
<organism evidence="5 6">
    <name type="scientific">Coprinellus micaceus</name>
    <name type="common">Glistening ink-cap mushroom</name>
    <name type="synonym">Coprinus micaceus</name>
    <dbReference type="NCBI Taxonomy" id="71717"/>
    <lineage>
        <taxon>Eukaryota</taxon>
        <taxon>Fungi</taxon>
        <taxon>Dikarya</taxon>
        <taxon>Basidiomycota</taxon>
        <taxon>Agaricomycotina</taxon>
        <taxon>Agaricomycetes</taxon>
        <taxon>Agaricomycetidae</taxon>
        <taxon>Agaricales</taxon>
        <taxon>Agaricineae</taxon>
        <taxon>Psathyrellaceae</taxon>
        <taxon>Coprinellus</taxon>
    </lineage>
</organism>
<dbReference type="EMBL" id="QPFP01000023">
    <property type="protein sequence ID" value="TEB30426.1"/>
    <property type="molecule type" value="Genomic_DNA"/>
</dbReference>
<dbReference type="CDD" id="cd18808">
    <property type="entry name" value="SF1_C_Upf1"/>
    <property type="match status" value="1"/>
</dbReference>
<dbReference type="InterPro" id="IPR041679">
    <property type="entry name" value="DNA2/NAM7-like_C"/>
</dbReference>
<evidence type="ECO:0000259" key="3">
    <source>
        <dbReference type="Pfam" id="PF13086"/>
    </source>
</evidence>
<dbReference type="CDD" id="cd18038">
    <property type="entry name" value="DEXXQc_Helz-like"/>
    <property type="match status" value="1"/>
</dbReference>
<dbReference type="OrthoDB" id="6513042at2759"/>
<dbReference type="GO" id="GO:0003723">
    <property type="term" value="F:RNA binding"/>
    <property type="evidence" value="ECO:0007669"/>
    <property type="project" value="InterPro"/>
</dbReference>
<dbReference type="InterPro" id="IPR047187">
    <property type="entry name" value="SF1_C_Upf1"/>
</dbReference>
<dbReference type="InterPro" id="IPR041677">
    <property type="entry name" value="DNA2/NAM7_AAA_11"/>
</dbReference>
<dbReference type="Gene3D" id="3.40.50.300">
    <property type="entry name" value="P-loop containing nucleotide triphosphate hydrolases"/>
    <property type="match status" value="2"/>
</dbReference>
<gene>
    <name evidence="5" type="ORF">FA13DRAFT_1733734</name>
</gene>
<dbReference type="PANTHER" id="PTHR10887">
    <property type="entry name" value="DNA2/NAM7 HELICASE FAMILY"/>
    <property type="match status" value="1"/>
</dbReference>
<feature type="domain" description="DNA2/NAM7 helicase-like C-terminal" evidence="4">
    <location>
        <begin position="762"/>
        <end position="946"/>
    </location>
</feature>
<comment type="caution">
    <text evidence="5">The sequence shown here is derived from an EMBL/GenBank/DDBJ whole genome shotgun (WGS) entry which is preliminary data.</text>
</comment>
<dbReference type="InterPro" id="IPR026122">
    <property type="entry name" value="MOV-10/SDE3_DEXXQ/H-box"/>
</dbReference>
<evidence type="ECO:0000259" key="4">
    <source>
        <dbReference type="Pfam" id="PF13087"/>
    </source>
</evidence>
<dbReference type="InterPro" id="IPR045055">
    <property type="entry name" value="DNA2/NAM7-like"/>
</dbReference>
<dbReference type="STRING" id="71717.A0A4Y7T8B5"/>
<protein>
    <submittedName>
        <fullName evidence="5">P-loop containing nucleoside triphosphate hydrolase protein</fullName>
    </submittedName>
</protein>
<sequence>MSAVARGREMRTSVEGDGHSASVTPDFAQIHELWRFRLAPLPGYASQPDLRPMRRWDYPSNVADAAENAHANPAGNSILLAPTGKGKKAKKVKRDVASAKGVGVAELKLTIPSTFAGSLASESGGRSAPRQSNTPSLMRAVDSAVQCVSSRAGVSSMLSPTAHKFDVYADVFIPRYLKDIQTIPHRLTPLPPAPIFPPKTYIQDYSTPKRVEEAYKEAMCLALLTQAAPPTLPLVGEPSGFTTNPSPGQPPPLTPETYHARFSHLLRWELDAQATQKEDIVLWKVGVKVLNWDEDTFSLQVPNVRGDTEFGGRVAVGDLVHLREVVEMKEIRKNGREEKEYITGGCGTGRAFEGRITVVRKREASVYLYSPTLKEHIQIYTMPTDTTTFANGLPVFSSNDHLPYCFNVSFLLNGNPLCVMERGVSKVSSLLKLGGNANSSPPDGSVALNLARHWLFPKDVFIQNFPSSVQAEDIKATEWYDRGLNEEQRSAVKAIALGHSTAPYLIGGPPGTGKTKTVVEAVLQILRLQPAACILLCAPSNPATDTLAQRLSVHLKPSEMFRFNEPNRTFAEVPEEIGQYTYVENTRYALPPWKTFLKYRVVVTSCIDAAHLAVAQFTNLAWMELKEENLKAFDPHSEMKVKPHWTHLIIDEAAQGSEPVLSIPTSVVIVHPRFTQNAGANDNHTTVPQLVLCGDPNQLGPMICSDDARASGLDISLLERLFKRASYIPKRRVTVSSLLEARIDSSATLSPSEASTSGSFKRFTNLVKNYRSHPVILMPPSAMFYNDTLQPCANNGMVAWTGLPVPHLPVKFIGHEYPETTKDERATWYNLGEIRTVVATVKSMLANPVRSSPPLRPGQIGVMAPWREQVWKIREALRKESLYDVDVGTVEDFQGREIRVVIISCVRSNSRFLEEDARKGLGMINDRKRMNVAITRARELLIVIGNGFILQTDAHWKKFLQFCIRNKLYTGPELDLGWDDGHISKLEVQLLNADLDVDDLRLLTSATRERF</sequence>
<dbReference type="GO" id="GO:0032574">
    <property type="term" value="F:5'-3' RNA helicase activity"/>
    <property type="evidence" value="ECO:0007669"/>
    <property type="project" value="InterPro"/>
</dbReference>
<keyword evidence="6" id="KW-1185">Reference proteome</keyword>
<feature type="region of interest" description="Disordered" evidence="2">
    <location>
        <begin position="118"/>
        <end position="137"/>
    </location>
</feature>
<evidence type="ECO:0000313" key="5">
    <source>
        <dbReference type="EMBL" id="TEB30426.1"/>
    </source>
</evidence>
<dbReference type="GO" id="GO:0016787">
    <property type="term" value="F:hydrolase activity"/>
    <property type="evidence" value="ECO:0007669"/>
    <property type="project" value="UniProtKB-KW"/>
</dbReference>
<dbReference type="GO" id="GO:0005829">
    <property type="term" value="C:cytosol"/>
    <property type="evidence" value="ECO:0007669"/>
    <property type="project" value="TreeGrafter"/>
</dbReference>
<keyword evidence="1" id="KW-0943">RNA-mediated gene silencing</keyword>
<dbReference type="InterPro" id="IPR027417">
    <property type="entry name" value="P-loop_NTPase"/>
</dbReference>
<dbReference type="SUPFAM" id="SSF52540">
    <property type="entry name" value="P-loop containing nucleoside triphosphate hydrolases"/>
    <property type="match status" value="1"/>
</dbReference>
<dbReference type="GO" id="GO:0035194">
    <property type="term" value="P:regulatory ncRNA-mediated post-transcriptional gene silencing"/>
    <property type="evidence" value="ECO:0007669"/>
    <property type="project" value="TreeGrafter"/>
</dbReference>
<dbReference type="Proteomes" id="UP000298030">
    <property type="component" value="Unassembled WGS sequence"/>
</dbReference>
<accession>A0A4Y7T8B5</accession>